<keyword evidence="1" id="KW-1133">Transmembrane helix</keyword>
<dbReference type="EMBL" id="JAERUA010000011">
    <property type="protein sequence ID" value="KAI1893262.1"/>
    <property type="molecule type" value="Genomic_DNA"/>
</dbReference>
<keyword evidence="3" id="KW-1185">Reference proteome</keyword>
<evidence type="ECO:0000313" key="3">
    <source>
        <dbReference type="Proteomes" id="UP000829720"/>
    </source>
</evidence>
<sequence>MAESSDNPFGALPTLAPTAGGRVGPIGIGVAVGLGVIVLILIFCLLKRVCKCKCCKRKKPTLKEKVLNKVGLQKSSKPFSISGMLDKK</sequence>
<name>A0A8T3DAY7_9TELE</name>
<gene>
    <name evidence="2" type="ORF">AGOR_G00121900</name>
</gene>
<feature type="transmembrane region" description="Helical" evidence="1">
    <location>
        <begin position="26"/>
        <end position="46"/>
    </location>
</feature>
<keyword evidence="1" id="KW-0472">Membrane</keyword>
<protein>
    <submittedName>
        <fullName evidence="2">Uncharacterized protein</fullName>
    </submittedName>
</protein>
<evidence type="ECO:0000256" key="1">
    <source>
        <dbReference type="SAM" id="Phobius"/>
    </source>
</evidence>
<reference evidence="2" key="1">
    <citation type="submission" date="2021-01" db="EMBL/GenBank/DDBJ databases">
        <authorList>
            <person name="Zahm M."/>
            <person name="Roques C."/>
            <person name="Cabau C."/>
            <person name="Klopp C."/>
            <person name="Donnadieu C."/>
            <person name="Jouanno E."/>
            <person name="Lampietro C."/>
            <person name="Louis A."/>
            <person name="Herpin A."/>
            <person name="Echchiki A."/>
            <person name="Berthelot C."/>
            <person name="Parey E."/>
            <person name="Roest-Crollius H."/>
            <person name="Braasch I."/>
            <person name="Postlethwait J."/>
            <person name="Bobe J."/>
            <person name="Montfort J."/>
            <person name="Bouchez O."/>
            <person name="Begum T."/>
            <person name="Mejri S."/>
            <person name="Adams A."/>
            <person name="Chen W.-J."/>
            <person name="Guiguen Y."/>
        </authorList>
    </citation>
    <scope>NUCLEOTIDE SEQUENCE</scope>
    <source>
        <tissue evidence="2">Blood</tissue>
    </source>
</reference>
<dbReference type="AlphaFoldDB" id="A0A8T3DAY7"/>
<accession>A0A8T3DAY7</accession>
<dbReference type="Proteomes" id="UP000829720">
    <property type="component" value="Unassembled WGS sequence"/>
</dbReference>
<organism evidence="2 3">
    <name type="scientific">Albula goreensis</name>
    <dbReference type="NCBI Taxonomy" id="1534307"/>
    <lineage>
        <taxon>Eukaryota</taxon>
        <taxon>Metazoa</taxon>
        <taxon>Chordata</taxon>
        <taxon>Craniata</taxon>
        <taxon>Vertebrata</taxon>
        <taxon>Euteleostomi</taxon>
        <taxon>Actinopterygii</taxon>
        <taxon>Neopterygii</taxon>
        <taxon>Teleostei</taxon>
        <taxon>Albuliformes</taxon>
        <taxon>Albulidae</taxon>
        <taxon>Albula</taxon>
    </lineage>
</organism>
<comment type="caution">
    <text evidence="2">The sequence shown here is derived from an EMBL/GenBank/DDBJ whole genome shotgun (WGS) entry which is preliminary data.</text>
</comment>
<proteinExistence type="predicted"/>
<evidence type="ECO:0000313" key="2">
    <source>
        <dbReference type="EMBL" id="KAI1893262.1"/>
    </source>
</evidence>
<keyword evidence="1" id="KW-0812">Transmembrane</keyword>